<evidence type="ECO:0000313" key="8">
    <source>
        <dbReference type="Proteomes" id="UP000515860"/>
    </source>
</evidence>
<dbReference type="PANTHER" id="PTHR46847:SF1">
    <property type="entry name" value="D-ALLOSE-BINDING PERIPLASMIC PROTEIN-RELATED"/>
    <property type="match status" value="1"/>
</dbReference>
<name>A0A7G9G931_9FIRM</name>
<dbReference type="Proteomes" id="UP000515860">
    <property type="component" value="Chromosome"/>
</dbReference>
<feature type="compositionally biased region" description="Low complexity" evidence="4">
    <location>
        <begin position="30"/>
        <end position="45"/>
    </location>
</feature>
<dbReference type="GO" id="GO:0030313">
    <property type="term" value="C:cell envelope"/>
    <property type="evidence" value="ECO:0007669"/>
    <property type="project" value="UniProtKB-SubCell"/>
</dbReference>
<evidence type="ECO:0000256" key="1">
    <source>
        <dbReference type="ARBA" id="ARBA00004196"/>
    </source>
</evidence>
<gene>
    <name evidence="7" type="ORF">H9Q79_10155</name>
</gene>
<evidence type="ECO:0000313" key="7">
    <source>
        <dbReference type="EMBL" id="QNM07313.1"/>
    </source>
</evidence>
<protein>
    <submittedName>
        <fullName evidence="7">Substrate-binding domain-containing protein</fullName>
    </submittedName>
</protein>
<dbReference type="AlphaFoldDB" id="A0A7G9G931"/>
<feature type="domain" description="Periplasmic binding protein" evidence="6">
    <location>
        <begin position="58"/>
        <end position="315"/>
    </location>
</feature>
<dbReference type="PANTHER" id="PTHR46847">
    <property type="entry name" value="D-ALLOSE-BINDING PERIPLASMIC PROTEIN-RELATED"/>
    <property type="match status" value="1"/>
</dbReference>
<dbReference type="SUPFAM" id="SSF53822">
    <property type="entry name" value="Periplasmic binding protein-like I"/>
    <property type="match status" value="1"/>
</dbReference>
<dbReference type="PROSITE" id="PS51257">
    <property type="entry name" value="PROKAR_LIPOPROTEIN"/>
    <property type="match status" value="1"/>
</dbReference>
<dbReference type="CDD" id="cd06308">
    <property type="entry name" value="PBP1_sensor_kinase-like"/>
    <property type="match status" value="1"/>
</dbReference>
<keyword evidence="3 5" id="KW-0732">Signal</keyword>
<evidence type="ECO:0000256" key="5">
    <source>
        <dbReference type="SAM" id="SignalP"/>
    </source>
</evidence>
<organism evidence="7 8">
    <name type="scientific">Wansuia hejianensis</name>
    <dbReference type="NCBI Taxonomy" id="2763667"/>
    <lineage>
        <taxon>Bacteria</taxon>
        <taxon>Bacillati</taxon>
        <taxon>Bacillota</taxon>
        <taxon>Clostridia</taxon>
        <taxon>Lachnospirales</taxon>
        <taxon>Lachnospiraceae</taxon>
        <taxon>Wansuia</taxon>
    </lineage>
</organism>
<reference evidence="7 8" key="1">
    <citation type="submission" date="2020-08" db="EMBL/GenBank/DDBJ databases">
        <authorList>
            <person name="Liu C."/>
            <person name="Sun Q."/>
        </authorList>
    </citation>
    <scope>NUCLEOTIDE SEQUENCE [LARGE SCALE GENOMIC DNA]</scope>
    <source>
        <strain evidence="7 8">NSJ-29</strain>
    </source>
</reference>
<dbReference type="KEGG" id="whj:H9Q79_10155"/>
<dbReference type="GO" id="GO:0030246">
    <property type="term" value="F:carbohydrate binding"/>
    <property type="evidence" value="ECO:0007669"/>
    <property type="project" value="UniProtKB-ARBA"/>
</dbReference>
<evidence type="ECO:0000256" key="2">
    <source>
        <dbReference type="ARBA" id="ARBA00007639"/>
    </source>
</evidence>
<comment type="similarity">
    <text evidence="2">Belongs to the bacterial solute-binding protein 2 family.</text>
</comment>
<evidence type="ECO:0000256" key="3">
    <source>
        <dbReference type="ARBA" id="ARBA00022729"/>
    </source>
</evidence>
<feature type="signal peptide" evidence="5">
    <location>
        <begin position="1"/>
        <end position="18"/>
    </location>
</feature>
<dbReference type="RefSeq" id="WP_118648774.1">
    <property type="nucleotide sequence ID" value="NZ_CP060635.1"/>
</dbReference>
<evidence type="ECO:0000259" key="6">
    <source>
        <dbReference type="Pfam" id="PF13407"/>
    </source>
</evidence>
<evidence type="ECO:0000256" key="4">
    <source>
        <dbReference type="SAM" id="MobiDB-lite"/>
    </source>
</evidence>
<dbReference type="InterPro" id="IPR028082">
    <property type="entry name" value="Peripla_BP_I"/>
</dbReference>
<dbReference type="Pfam" id="PF13407">
    <property type="entry name" value="Peripla_BP_4"/>
    <property type="match status" value="1"/>
</dbReference>
<accession>A0A7G9G931</accession>
<sequence length="342" mass="37102">MKKVIALALTLTMGGALLLGCGDKETSGGSSQAASSALSGSTSDSSGEKKASGEKFKVGFSMDFTTNVWRAVLLEKMEEAAAAHADEMDFVVTNANADSNKQISDVEDLLAQDIDLLIITPYVTEPLTPIIEEVYDQGIPVIVIDHESGSDKYTTFIGASNSQIGQKAGETIVELLDGKGNVIELSGTPGMQATIDRGDVMHEVVDEYPDIKFLANVNCEYDQATAMQSMEDILQNVNPEDIDLIYTYNDAMALGARQAIVDAGYGDLDIKILSIDAQKKAMEYIKEGAMYGTFTYPWPSEKAIETALEILNGKEVDKYIELETVLITAENVDEYYDPDSDY</sequence>
<feature type="chain" id="PRO_5039414552" evidence="5">
    <location>
        <begin position="19"/>
        <end position="342"/>
    </location>
</feature>
<dbReference type="EMBL" id="CP060635">
    <property type="protein sequence ID" value="QNM07313.1"/>
    <property type="molecule type" value="Genomic_DNA"/>
</dbReference>
<keyword evidence="8" id="KW-1185">Reference proteome</keyword>
<dbReference type="InterPro" id="IPR025997">
    <property type="entry name" value="SBP_2_dom"/>
</dbReference>
<proteinExistence type="inferred from homology"/>
<dbReference type="Gene3D" id="3.40.50.2300">
    <property type="match status" value="2"/>
</dbReference>
<feature type="region of interest" description="Disordered" evidence="4">
    <location>
        <begin position="30"/>
        <end position="51"/>
    </location>
</feature>
<comment type="subcellular location">
    <subcellularLocation>
        <location evidence="1">Cell envelope</location>
    </subcellularLocation>
</comment>